<dbReference type="InterPro" id="IPR021202">
    <property type="entry name" value="Rv3654c-like"/>
</dbReference>
<gene>
    <name evidence="2" type="ORF">G7070_05380</name>
</gene>
<dbReference type="NCBIfam" id="TIGR03816">
    <property type="entry name" value="tadE_like_DECH"/>
    <property type="match status" value="1"/>
</dbReference>
<evidence type="ECO:0000313" key="2">
    <source>
        <dbReference type="EMBL" id="QIK71811.1"/>
    </source>
</evidence>
<keyword evidence="1" id="KW-1133">Transmembrane helix</keyword>
<name>A0A6G7Y5A6_9ACTN</name>
<keyword evidence="3" id="KW-1185">Reference proteome</keyword>
<evidence type="ECO:0008006" key="4">
    <source>
        <dbReference type="Google" id="ProtNLM"/>
    </source>
</evidence>
<dbReference type="RefSeq" id="WP_166232571.1">
    <property type="nucleotide sequence ID" value="NZ_CP049865.1"/>
</dbReference>
<accession>A0A6G7Y5A6</accession>
<organism evidence="2 3">
    <name type="scientific">Propioniciclava coleopterorum</name>
    <dbReference type="NCBI Taxonomy" id="2714937"/>
    <lineage>
        <taxon>Bacteria</taxon>
        <taxon>Bacillati</taxon>
        <taxon>Actinomycetota</taxon>
        <taxon>Actinomycetes</taxon>
        <taxon>Propionibacteriales</taxon>
        <taxon>Propionibacteriaceae</taxon>
        <taxon>Propioniciclava</taxon>
    </lineage>
</organism>
<keyword evidence="1" id="KW-0472">Membrane</keyword>
<dbReference type="EMBL" id="CP049865">
    <property type="protein sequence ID" value="QIK71811.1"/>
    <property type="molecule type" value="Genomic_DNA"/>
</dbReference>
<evidence type="ECO:0000313" key="3">
    <source>
        <dbReference type="Proteomes" id="UP000501058"/>
    </source>
</evidence>
<dbReference type="KEGG" id="prv:G7070_05380"/>
<evidence type="ECO:0000256" key="1">
    <source>
        <dbReference type="SAM" id="Phobius"/>
    </source>
</evidence>
<feature type="transmembrane region" description="Helical" evidence="1">
    <location>
        <begin position="12"/>
        <end position="35"/>
    </location>
</feature>
<reference evidence="2 3" key="1">
    <citation type="submission" date="2020-03" db="EMBL/GenBank/DDBJ databases">
        <title>Propioniciclava sp. nov., isolated from Hydrophilus acuminatus.</title>
        <authorList>
            <person name="Hyun D.-W."/>
            <person name="Bae J.-W."/>
        </authorList>
    </citation>
    <scope>NUCLEOTIDE SEQUENCE [LARGE SCALE GENOMIC DNA]</scope>
    <source>
        <strain evidence="2 3">HDW11</strain>
    </source>
</reference>
<sequence length="123" mass="11952">MSRPRGERGSALLWAGLVLALMVGLGALLVATGALTARGRAAQGAADLAALAGAKAALAARDACADVAASARLNGVEVVACSVAGDEVEIVVTVDVRAEVGVGPWRATVEGHANAGVLTGAPA</sequence>
<proteinExistence type="predicted"/>
<dbReference type="AlphaFoldDB" id="A0A6G7Y5A6"/>
<protein>
    <recommendedName>
        <fullName evidence="4">Helicase/secretion neighborhood TadE-like protein</fullName>
    </recommendedName>
</protein>
<keyword evidence="1" id="KW-0812">Transmembrane</keyword>
<dbReference type="Proteomes" id="UP000501058">
    <property type="component" value="Chromosome"/>
</dbReference>